<dbReference type="GO" id="GO:0016887">
    <property type="term" value="F:ATP hydrolysis activity"/>
    <property type="evidence" value="ECO:0007669"/>
    <property type="project" value="TreeGrafter"/>
</dbReference>
<dbReference type="CDD" id="cd17923">
    <property type="entry name" value="DEXHc_Hrq1-like"/>
    <property type="match status" value="1"/>
</dbReference>
<evidence type="ECO:0000256" key="3">
    <source>
        <dbReference type="SAM" id="MobiDB-lite"/>
    </source>
</evidence>
<dbReference type="InterPro" id="IPR014001">
    <property type="entry name" value="Helicase_ATP-bd"/>
</dbReference>
<dbReference type="KEGG" id="sfug:CNQ36_10390"/>
<dbReference type="Pfam" id="PF09369">
    <property type="entry name" value="MZB"/>
    <property type="match status" value="1"/>
</dbReference>
<protein>
    <submittedName>
        <fullName evidence="6">DEAD/DEAH box helicase</fullName>
    </submittedName>
</protein>
<dbReference type="GeneID" id="93883220"/>
<dbReference type="PROSITE" id="PS51194">
    <property type="entry name" value="HELICASE_CTER"/>
    <property type="match status" value="1"/>
</dbReference>
<dbReference type="Proteomes" id="UP000282170">
    <property type="component" value="Chromosome"/>
</dbReference>
<dbReference type="PANTHER" id="PTHR47962">
    <property type="entry name" value="ATP-DEPENDENT HELICASE LHR-RELATED-RELATED"/>
    <property type="match status" value="1"/>
</dbReference>
<feature type="region of interest" description="Disordered" evidence="3">
    <location>
        <begin position="819"/>
        <end position="841"/>
    </location>
</feature>
<dbReference type="InterPro" id="IPR011335">
    <property type="entry name" value="Restrct_endonuc-II-like"/>
</dbReference>
<gene>
    <name evidence="6" type="ORF">CNQ36_10390</name>
</gene>
<dbReference type="SMART" id="SM00487">
    <property type="entry name" value="DEXDc"/>
    <property type="match status" value="1"/>
</dbReference>
<dbReference type="GO" id="GO:0003677">
    <property type="term" value="F:DNA binding"/>
    <property type="evidence" value="ECO:0007669"/>
    <property type="project" value="TreeGrafter"/>
</dbReference>
<feature type="domain" description="Helicase ATP-binding" evidence="4">
    <location>
        <begin position="103"/>
        <end position="279"/>
    </location>
</feature>
<dbReference type="InterPro" id="IPR011545">
    <property type="entry name" value="DEAD/DEAH_box_helicase_dom"/>
</dbReference>
<dbReference type="InterPro" id="IPR027417">
    <property type="entry name" value="P-loop_NTPase"/>
</dbReference>
<dbReference type="EMBL" id="CP023407">
    <property type="protein sequence ID" value="AYL35815.1"/>
    <property type="molecule type" value="Genomic_DNA"/>
</dbReference>
<keyword evidence="2" id="KW-0067">ATP-binding</keyword>
<dbReference type="InterPro" id="IPR018973">
    <property type="entry name" value="MZB"/>
</dbReference>
<proteinExistence type="predicted"/>
<dbReference type="SUPFAM" id="SSF52980">
    <property type="entry name" value="Restriction endonuclease-like"/>
    <property type="match status" value="1"/>
</dbReference>
<dbReference type="Gene3D" id="3.40.960.10">
    <property type="entry name" value="VSR Endonuclease"/>
    <property type="match status" value="1"/>
</dbReference>
<evidence type="ECO:0000256" key="1">
    <source>
        <dbReference type="ARBA" id="ARBA00022741"/>
    </source>
</evidence>
<name>A0A494UQG5_9ACTN</name>
<feature type="region of interest" description="Disordered" evidence="3">
    <location>
        <begin position="1440"/>
        <end position="1464"/>
    </location>
</feature>
<keyword evidence="6" id="KW-0378">Hydrolase</keyword>
<dbReference type="Gene3D" id="3.40.50.300">
    <property type="entry name" value="P-loop containing nucleotide triphosphate hydrolases"/>
    <property type="match status" value="2"/>
</dbReference>
<feature type="compositionally biased region" description="Basic and acidic residues" evidence="3">
    <location>
        <begin position="1440"/>
        <end position="1453"/>
    </location>
</feature>
<dbReference type="InterPro" id="IPR001650">
    <property type="entry name" value="Helicase_C-like"/>
</dbReference>
<dbReference type="RefSeq" id="WP_121545774.1">
    <property type="nucleotide sequence ID" value="NZ_CP023407.1"/>
</dbReference>
<evidence type="ECO:0000259" key="5">
    <source>
        <dbReference type="PROSITE" id="PS51194"/>
    </source>
</evidence>
<dbReference type="GO" id="GO:0005524">
    <property type="term" value="F:ATP binding"/>
    <property type="evidence" value="ECO:0007669"/>
    <property type="project" value="UniProtKB-KW"/>
</dbReference>
<dbReference type="PANTHER" id="PTHR47962:SF5">
    <property type="entry name" value="ATP-DEPENDENT HELICASE LHR-RELATED"/>
    <property type="match status" value="1"/>
</dbReference>
<accession>A0A494UQG5</accession>
<reference evidence="6 7" key="1">
    <citation type="submission" date="2017-09" db="EMBL/GenBank/DDBJ databases">
        <authorList>
            <person name="Zhang H."/>
            <person name="Hu S."/>
            <person name="Xu J."/>
            <person name="He Z."/>
        </authorList>
    </citation>
    <scope>NUCLEOTIDE SEQUENCE [LARGE SCALE GENOMIC DNA]</scope>
    <source>
        <strain evidence="6 7">TXX3120</strain>
    </source>
</reference>
<dbReference type="PROSITE" id="PS51192">
    <property type="entry name" value="HELICASE_ATP_BIND_1"/>
    <property type="match status" value="1"/>
</dbReference>
<organism evidence="6 7">
    <name type="scientific">Streptomyces fungicidicus</name>
    <dbReference type="NCBI Taxonomy" id="68203"/>
    <lineage>
        <taxon>Bacteria</taxon>
        <taxon>Bacillati</taxon>
        <taxon>Actinomycetota</taxon>
        <taxon>Actinomycetes</taxon>
        <taxon>Kitasatosporales</taxon>
        <taxon>Streptomycetaceae</taxon>
        <taxon>Streptomyces</taxon>
    </lineage>
</organism>
<keyword evidence="6" id="KW-0347">Helicase</keyword>
<sequence length="1743" mass="195424">MDVFKVHEQLIADYRSFTTSSVLVRDDRIQNTVDEALVQGDQWPDPWLSLNPSFAPGGTVTQLVREGLLHPECERIFRVGKEKNGSLQQGRPIAFHRHQRDAIEAARAGGSYVLTTGTGSGKSLGYIVPIVNQVLRAKQEGTASGIQAIIVYPMNALANSQRFELEKFLRHGYGEGREPVTFERYTGQEKEDERERILKELPDILLTNYVMLELMLTRPRERKALMRAAQGLKFLVLDELHTYRGRQGADVALLVRRVRDACAAPDLQVVGTSATMSSKGTLQERRQDVADVATTLFAAEVTPDRVVGETLVRATRDHEPSDAELTERIKANAPSTEYDVLKDDPLACWIETEFGLHTLTEGPDAGTLVRAEPTTVEKAARKLAERTGESYEACVAAIRDTLHAGSQAKNDETGRPLFAFRLHQFLSKGSSVYVSLEDEETRHISRTYQLRVPGAKGKILLPLSFCRECGQEYLTVAREERKDGSLAFRPRTEEDEDNGYLYVSAEHPWPDDTGEATDAQRFPDSWIVTDDRKGGAQVLADSRRKRVPQPVWVKPDGSVVDRGQGLYAAYIPMPFMFCLNCGVSYESPRGNDFGKLMTMDREGRSTATSLISSSIVRHLKELPKDDLDEDARKLLTFVDNRQDASLQAGHFNDFVLVTQLRGALYQAMVEAGEDGLLHEELAPAVVAKLGLLPQNYSKNPKEASHQARRTLRALTKVVEYRLYLDLERGWRVTMPNLEQTGLLRLEYADLQEIAEDEERWAGACGPLRTVDPGKRAELARILFDELRRVRAVDFPTFEQADFDELRKVSYMLNDAWGLAETERTPPPPGTAYVRPGRPNRSRSELNVTARAGFGRFLRRPGQFPALGRALAMDETQQVIVDLAHVLAEAGLLTEVPTGRGEEPGYRINHTAVVWTARDDEFGAVDRVRRTYGKDRGPRVNPFFKNLYKEVASTLAGLVAREHTAQVPTEVREEREEDFREGTKLPLLYCSPTMELGVDIASLNAVAMRNVPPTPANYAQRSGRAGRSGQPALVTTYCATGNSHDQYYFRRSDQMVAGVVAPPRLDLANEDLVRSHVHAIWLAETGLELGKRIPHILDAAGEAPSLRLFPHVLEQIQDPAAQRRALRRATAVLKESADRLADTSWWDERWLERTVDKAPGRFRKALGRWEELFRKALKEREVQHRRILDNTLNKDASAQAERRRHQAETQLKLLKNEDTGGNSPLSDFTPYRYLASEGFLPGYSFPRLPLAAFIPGTGRAARGGRDGDYLQRSRFIAIREFGPGAFIYHEGSRFQVDRVQLPTSAAGDLQTEEAKVCERCGYLHVGEQLENTCDSCGSELTESRYNLLQLRTVFTRRRDRISSDEEERQRTGYVVEVSYKFNKHGERDGSLNAAARDTDGVSLAALTYGDSATVRLTNLGYRRSRQRSGFWLDPVEGKWLDAKKDQDKPGKQTSEEQDGLESAEKAERKVPVIPYVQDTRNILVLQLAEKVAPDVAVTLQYALERGIEAEFQLEDGELDTEQLPPYDGPRDRILFIESAEGGAGVLRRLQAEPDALRRAAARALEIAHFRADGTNKGGPEGGTACEMGCYDCLLSFGNQRDHQVIDRKLVRDLLLRFAGARVAGTVPGVSRDEHAQALLDGADSTLEQRFVAFLTRNGLRLPDKQQYFVSSALSRPDFVYQTKVGPVAVFIDGPHHDSEVQAQRDEDAQERLYDDGWEVIRFRHDDDWSEIARRYGSVFGVGDD</sequence>
<keyword evidence="7" id="KW-1185">Reference proteome</keyword>
<dbReference type="SMART" id="SM00490">
    <property type="entry name" value="HELICc"/>
    <property type="match status" value="1"/>
</dbReference>
<dbReference type="SUPFAM" id="SSF52540">
    <property type="entry name" value="P-loop containing nucleoside triphosphate hydrolases"/>
    <property type="match status" value="2"/>
</dbReference>
<dbReference type="InterPro" id="IPR052511">
    <property type="entry name" value="ATP-dep_Helicase"/>
</dbReference>
<feature type="domain" description="Helicase C-terminal" evidence="5">
    <location>
        <begin position="923"/>
        <end position="1072"/>
    </location>
</feature>
<evidence type="ECO:0000313" key="6">
    <source>
        <dbReference type="EMBL" id="AYL35815.1"/>
    </source>
</evidence>
<evidence type="ECO:0000259" key="4">
    <source>
        <dbReference type="PROSITE" id="PS51192"/>
    </source>
</evidence>
<dbReference type="Pfam" id="PF00271">
    <property type="entry name" value="Helicase_C"/>
    <property type="match status" value="1"/>
</dbReference>
<keyword evidence="1" id="KW-0547">Nucleotide-binding</keyword>
<evidence type="ECO:0000256" key="2">
    <source>
        <dbReference type="ARBA" id="ARBA00022840"/>
    </source>
</evidence>
<dbReference type="Pfam" id="PF00270">
    <property type="entry name" value="DEAD"/>
    <property type="match status" value="1"/>
</dbReference>
<evidence type="ECO:0000313" key="7">
    <source>
        <dbReference type="Proteomes" id="UP000282170"/>
    </source>
</evidence>
<dbReference type="GO" id="GO:0004386">
    <property type="term" value="F:helicase activity"/>
    <property type="evidence" value="ECO:0007669"/>
    <property type="project" value="UniProtKB-KW"/>
</dbReference>